<dbReference type="AlphaFoldDB" id="K9FVL4"/>
<dbReference type="Proteomes" id="UP000009886">
    <property type="component" value="Unassembled WGS sequence"/>
</dbReference>
<proteinExistence type="predicted"/>
<reference evidence="3" key="1">
    <citation type="journal article" date="2012" name="BMC Genomics">
        <title>Genome sequence of the necrotrophic fungus Penicillium digitatum, the main postharvest pathogen of citrus.</title>
        <authorList>
            <person name="Marcet-Houben M."/>
            <person name="Ballester A.-R."/>
            <person name="de la Fuente B."/>
            <person name="Harries E."/>
            <person name="Marcos J.F."/>
            <person name="Gonzalez-Candelas L."/>
            <person name="Gabaldon T."/>
        </authorList>
    </citation>
    <scope>NUCLEOTIDE SEQUENCE [LARGE SCALE GENOMIC DNA]</scope>
    <source>
        <strain evidence="3">Pd1 / CECT 20795</strain>
    </source>
</reference>
<accession>K9FVL4</accession>
<sequence length="61" mass="7150">MADTETDNEGDTNPHPLDAPTHWNPRSRPLPIRSNSHRMTVIVKMRTTNRPIRDMVFQRLQ</sequence>
<dbReference type="HOGENOM" id="CLU_2923355_0_0_1"/>
<protein>
    <submittedName>
        <fullName evidence="2">Uncharacterized protein</fullName>
    </submittedName>
</protein>
<evidence type="ECO:0000256" key="1">
    <source>
        <dbReference type="SAM" id="MobiDB-lite"/>
    </source>
</evidence>
<feature type="region of interest" description="Disordered" evidence="1">
    <location>
        <begin position="1"/>
        <end position="37"/>
    </location>
</feature>
<feature type="compositionally biased region" description="Acidic residues" evidence="1">
    <location>
        <begin position="1"/>
        <end position="10"/>
    </location>
</feature>
<dbReference type="VEuPathDB" id="FungiDB:PDIP_84830"/>
<evidence type="ECO:0000313" key="2">
    <source>
        <dbReference type="EMBL" id="EKV05121.1"/>
    </source>
</evidence>
<gene>
    <name evidence="2" type="ORF">PDIP_84830</name>
</gene>
<name>K9FVL4_PEND1</name>
<evidence type="ECO:0000313" key="3">
    <source>
        <dbReference type="Proteomes" id="UP000009886"/>
    </source>
</evidence>
<comment type="caution">
    <text evidence="2">The sequence shown here is derived from an EMBL/GenBank/DDBJ whole genome shotgun (WGS) entry which is preliminary data.</text>
</comment>
<organism evidence="2 3">
    <name type="scientific">Penicillium digitatum (strain Pd1 / CECT 20795)</name>
    <name type="common">Green mold</name>
    <dbReference type="NCBI Taxonomy" id="1170230"/>
    <lineage>
        <taxon>Eukaryota</taxon>
        <taxon>Fungi</taxon>
        <taxon>Dikarya</taxon>
        <taxon>Ascomycota</taxon>
        <taxon>Pezizomycotina</taxon>
        <taxon>Eurotiomycetes</taxon>
        <taxon>Eurotiomycetidae</taxon>
        <taxon>Eurotiales</taxon>
        <taxon>Aspergillaceae</taxon>
        <taxon>Penicillium</taxon>
    </lineage>
</organism>
<dbReference type="KEGG" id="pdp:PDIP_84830"/>
<dbReference type="EMBL" id="AKCU01000509">
    <property type="protein sequence ID" value="EKV05121.1"/>
    <property type="molecule type" value="Genomic_DNA"/>
</dbReference>